<reference evidence="9" key="1">
    <citation type="submission" date="2019-03" db="EMBL/GenBank/DDBJ databases">
        <title>Weissella sp. 26KH-42 Genome sequencing.</title>
        <authorList>
            <person name="Heo J."/>
            <person name="Kim S.-J."/>
            <person name="Kim J.-S."/>
            <person name="Hong S.-B."/>
            <person name="Kwon S.-W."/>
        </authorList>
    </citation>
    <scope>NUCLEOTIDE SEQUENCE [LARGE SCALE GENOMIC DNA]</scope>
    <source>
        <strain evidence="9">26KH-42</strain>
    </source>
</reference>
<organism evidence="8 9">
    <name type="scientific">Periweissella cryptocerci</name>
    <dbReference type="NCBI Taxonomy" id="2506420"/>
    <lineage>
        <taxon>Bacteria</taxon>
        <taxon>Bacillati</taxon>
        <taxon>Bacillota</taxon>
        <taxon>Bacilli</taxon>
        <taxon>Lactobacillales</taxon>
        <taxon>Lactobacillaceae</taxon>
        <taxon>Periweissella</taxon>
    </lineage>
</organism>
<comment type="cofactor">
    <cofactor evidence="4">
        <name>FAD</name>
        <dbReference type="ChEBI" id="CHEBI:57692"/>
    </cofactor>
    <text evidence="4">Binds 1 FAD per subunit.</text>
</comment>
<dbReference type="KEGG" id="wei:EQG49_07490"/>
<comment type="similarity">
    <text evidence="1">Belongs to the class-I pyridine nucleotide-disulfide oxidoreductase family.</text>
</comment>
<feature type="domain" description="FAD/NAD(P)-binding" evidence="7">
    <location>
        <begin position="9"/>
        <end position="318"/>
    </location>
</feature>
<keyword evidence="3 4" id="KW-0274">FAD</keyword>
<dbReference type="GO" id="GO:0000166">
    <property type="term" value="F:nucleotide binding"/>
    <property type="evidence" value="ECO:0007669"/>
    <property type="project" value="UniProtKB-KW"/>
</dbReference>
<accession>A0A4P6YUA2</accession>
<feature type="binding site" evidence="4">
    <location>
        <position position="262"/>
    </location>
    <ligand>
        <name>NAD(+)</name>
        <dbReference type="ChEBI" id="CHEBI:57540"/>
    </ligand>
</feature>
<feature type="disulfide bond" description="Redox-active" evidence="5">
    <location>
        <begin position="46"/>
        <end position="51"/>
    </location>
</feature>
<dbReference type="Gene3D" id="3.50.50.60">
    <property type="entry name" value="FAD/NAD(P)-binding domain"/>
    <property type="match status" value="2"/>
</dbReference>
<dbReference type="OrthoDB" id="9800167at2"/>
<dbReference type="PRINTS" id="PR00411">
    <property type="entry name" value="PNDRDTASEI"/>
</dbReference>
<dbReference type="InterPro" id="IPR001100">
    <property type="entry name" value="Pyr_nuc-diS_OxRdtase"/>
</dbReference>
<feature type="binding site" evidence="4">
    <location>
        <position position="302"/>
    </location>
    <ligand>
        <name>FAD</name>
        <dbReference type="ChEBI" id="CHEBI:57692"/>
    </ligand>
</feature>
<dbReference type="SUPFAM" id="SSF51905">
    <property type="entry name" value="FAD/NAD(P)-binding domain"/>
    <property type="match status" value="1"/>
</dbReference>
<dbReference type="InterPro" id="IPR004099">
    <property type="entry name" value="Pyr_nucl-diS_OxRdtase_dimer"/>
</dbReference>
<dbReference type="AlphaFoldDB" id="A0A4P6YUA2"/>
<dbReference type="PANTHER" id="PTHR43014">
    <property type="entry name" value="MERCURIC REDUCTASE"/>
    <property type="match status" value="1"/>
</dbReference>
<evidence type="ECO:0000256" key="5">
    <source>
        <dbReference type="PIRSR" id="PIRSR000350-4"/>
    </source>
</evidence>
<dbReference type="InterPro" id="IPR023753">
    <property type="entry name" value="FAD/NAD-binding_dom"/>
</dbReference>
<keyword evidence="9" id="KW-1185">Reference proteome</keyword>
<keyword evidence="2" id="KW-0285">Flavoprotein</keyword>
<feature type="binding site" evidence="4">
    <location>
        <begin position="176"/>
        <end position="183"/>
    </location>
    <ligand>
        <name>NAD(+)</name>
        <dbReference type="ChEBI" id="CHEBI:57540"/>
    </ligand>
</feature>
<dbReference type="EMBL" id="CP037940">
    <property type="protein sequence ID" value="QBO36310.1"/>
    <property type="molecule type" value="Genomic_DNA"/>
</dbReference>
<evidence type="ECO:0000256" key="4">
    <source>
        <dbReference type="PIRSR" id="PIRSR000350-3"/>
    </source>
</evidence>
<feature type="domain" description="Pyridine nucleotide-disulphide oxidoreductase dimerisation" evidence="6">
    <location>
        <begin position="367"/>
        <end position="431"/>
    </location>
</feature>
<protein>
    <submittedName>
        <fullName evidence="8">NAD(P)/FAD-dependent oxidoreductase</fullName>
    </submittedName>
</protein>
<dbReference type="GO" id="GO:0016491">
    <property type="term" value="F:oxidoreductase activity"/>
    <property type="evidence" value="ECO:0007669"/>
    <property type="project" value="InterPro"/>
</dbReference>
<dbReference type="InterPro" id="IPR016156">
    <property type="entry name" value="FAD/NAD-linked_Rdtase_dimer_sf"/>
</dbReference>
<evidence type="ECO:0000259" key="7">
    <source>
        <dbReference type="Pfam" id="PF07992"/>
    </source>
</evidence>
<feature type="binding site" evidence="4">
    <location>
        <position position="55"/>
    </location>
    <ligand>
        <name>FAD</name>
        <dbReference type="ChEBI" id="CHEBI:57692"/>
    </ligand>
</feature>
<keyword evidence="4" id="KW-0520">NAD</keyword>
<dbReference type="Pfam" id="PF07992">
    <property type="entry name" value="Pyr_redox_2"/>
    <property type="match status" value="1"/>
</dbReference>
<evidence type="ECO:0000256" key="1">
    <source>
        <dbReference type="ARBA" id="ARBA00007532"/>
    </source>
</evidence>
<sequence length="436" mass="46347">MGSELMKKYDVGIIGAGPAGLAAAFALQAQGKQVVMIESYLWGGTCPNYGCDPKKVLLAAVEAKEYAQLLQGKGVQGVPTINWPELMTSKKTFTDPVSRGTFGSVTAAGITTYQGKARFQSATEVLVANERITADNWIIATGARPATLTVPGGELAKTSEDFLGMEKLPASITFVGAGYVALELAVIANAAGSNVQILTHGETILPAFDQELVADFVEQLTQRGIKIVKNVAVTALAQQENTIEITTATENYRSEMVIAATGRPANIDDLNLDALDVEWSRHGIKVDQQLRTGAQNIFAIGDVADTAVPKLTPVGSFEGRYVAAVLAGNQEPIQYTAIPTVVYGAPKLAQAGAVATATTFDVTGWFTYRRIGENVAKVKIATNEVGQLIGASVLATEADQLINYLTNAINQKWTLADAQANIMAYPTMASDLQYFF</sequence>
<dbReference type="PANTHER" id="PTHR43014:SF5">
    <property type="entry name" value="GLUTATHIONE REDUCTASE (NADPH)"/>
    <property type="match status" value="1"/>
</dbReference>
<dbReference type="InterPro" id="IPR036188">
    <property type="entry name" value="FAD/NAD-bd_sf"/>
</dbReference>
<dbReference type="Proteomes" id="UP000292886">
    <property type="component" value="Chromosome"/>
</dbReference>
<evidence type="ECO:0000256" key="2">
    <source>
        <dbReference type="ARBA" id="ARBA00022630"/>
    </source>
</evidence>
<proteinExistence type="inferred from homology"/>
<evidence type="ECO:0000259" key="6">
    <source>
        <dbReference type="Pfam" id="PF02852"/>
    </source>
</evidence>
<evidence type="ECO:0000313" key="9">
    <source>
        <dbReference type="Proteomes" id="UP000292886"/>
    </source>
</evidence>
<evidence type="ECO:0000256" key="3">
    <source>
        <dbReference type="ARBA" id="ARBA00022827"/>
    </source>
</evidence>
<dbReference type="SUPFAM" id="SSF55424">
    <property type="entry name" value="FAD/NAD-linked reductases, dimerisation (C-terminal) domain"/>
    <property type="match status" value="1"/>
</dbReference>
<evidence type="ECO:0000313" key="8">
    <source>
        <dbReference type="EMBL" id="QBO36310.1"/>
    </source>
</evidence>
<dbReference type="Pfam" id="PF02852">
    <property type="entry name" value="Pyr_redox_dim"/>
    <property type="match status" value="1"/>
</dbReference>
<keyword evidence="4" id="KW-0547">Nucleotide-binding</keyword>
<dbReference type="PIRSF" id="PIRSF000350">
    <property type="entry name" value="Mercury_reductase_MerA"/>
    <property type="match status" value="1"/>
</dbReference>
<dbReference type="Gene3D" id="3.30.390.30">
    <property type="match status" value="1"/>
</dbReference>
<gene>
    <name evidence="8" type="ORF">EQG49_07490</name>
</gene>
<dbReference type="PRINTS" id="PR00368">
    <property type="entry name" value="FADPNR"/>
</dbReference>
<name>A0A4P6YUA2_9LACO</name>